<sequence length="352" mass="37467">MRKFFKLNAIAFFSVFSLFLLSCNDDDNNAIEEEMTAELTIVETAQATPALSLLVEALIQADAGLVEVLSGDGPFTVFAPTDDAFAALLESLGNDYNSLEDFDTPEEKELLAKVLTYHVVAGTAALSNDLMQDMRIETFQGENVSVDLNGGVFIGDATNTAAEVIIRDVATTNGVVHVIDKVLLPQEVINALNPPTQNIVETAQATPALSLLVEALIQADAGLVEVLSGDGPFTVFAPTDDAFAALLETLGDNYNSLEDFDTVEEKELLAKILTYHVVSGIAAYATNLTDGMMIATVQSEQVTINLNGGVFIGDATDTDAQVIIANVATTNGVVHVINKILLPQEVLDALQN</sequence>
<reference evidence="3 4" key="1">
    <citation type="submission" date="2024-07" db="EMBL/GenBank/DDBJ databases">
        <title>The genome sequence of type strain Sediminicola arcticus GDMCC 1.2805.</title>
        <authorList>
            <person name="Liu Y."/>
        </authorList>
    </citation>
    <scope>NUCLEOTIDE SEQUENCE [LARGE SCALE GENOMIC DNA]</scope>
    <source>
        <strain evidence="3 4">GDMCC 1.2805</strain>
    </source>
</reference>
<dbReference type="InterPro" id="IPR000782">
    <property type="entry name" value="FAS1_domain"/>
</dbReference>
<evidence type="ECO:0000256" key="1">
    <source>
        <dbReference type="SAM" id="SignalP"/>
    </source>
</evidence>
<accession>A0ABV2SVF0</accession>
<gene>
    <name evidence="3" type="ORF">ABXZ36_10790</name>
</gene>
<organism evidence="3 4">
    <name type="scientific">Sediminicola arcticus</name>
    <dbReference type="NCBI Taxonomy" id="1574308"/>
    <lineage>
        <taxon>Bacteria</taxon>
        <taxon>Pseudomonadati</taxon>
        <taxon>Bacteroidota</taxon>
        <taxon>Flavobacteriia</taxon>
        <taxon>Flavobacteriales</taxon>
        <taxon>Flavobacteriaceae</taxon>
        <taxon>Sediminicola</taxon>
    </lineage>
</organism>
<feature type="signal peptide" evidence="1">
    <location>
        <begin position="1"/>
        <end position="22"/>
    </location>
</feature>
<feature type="domain" description="FAS1" evidence="2">
    <location>
        <begin position="38"/>
        <end position="183"/>
    </location>
</feature>
<dbReference type="InterPro" id="IPR050904">
    <property type="entry name" value="Adhesion/Biosynth-related"/>
</dbReference>
<evidence type="ECO:0000259" key="2">
    <source>
        <dbReference type="PROSITE" id="PS50213"/>
    </source>
</evidence>
<dbReference type="Proteomes" id="UP001549799">
    <property type="component" value="Unassembled WGS sequence"/>
</dbReference>
<dbReference type="SUPFAM" id="SSF82153">
    <property type="entry name" value="FAS1 domain"/>
    <property type="match status" value="2"/>
</dbReference>
<protein>
    <submittedName>
        <fullName evidence="3">Fasciclin domain-containing protein</fullName>
    </submittedName>
</protein>
<dbReference type="Pfam" id="PF02469">
    <property type="entry name" value="Fasciclin"/>
    <property type="match status" value="2"/>
</dbReference>
<dbReference type="PROSITE" id="PS50213">
    <property type="entry name" value="FAS1"/>
    <property type="match status" value="2"/>
</dbReference>
<dbReference type="RefSeq" id="WP_354615548.1">
    <property type="nucleotide sequence ID" value="NZ_JBEXAE010000004.1"/>
</dbReference>
<name>A0ABV2SVF0_9FLAO</name>
<dbReference type="SMART" id="SM00554">
    <property type="entry name" value="FAS1"/>
    <property type="match status" value="2"/>
</dbReference>
<dbReference type="PANTHER" id="PTHR10900:SF77">
    <property type="entry name" value="FI19380P1"/>
    <property type="match status" value="1"/>
</dbReference>
<dbReference type="PANTHER" id="PTHR10900">
    <property type="entry name" value="PERIOSTIN-RELATED"/>
    <property type="match status" value="1"/>
</dbReference>
<dbReference type="Gene3D" id="2.30.180.10">
    <property type="entry name" value="FAS1 domain"/>
    <property type="match status" value="2"/>
</dbReference>
<proteinExistence type="predicted"/>
<feature type="chain" id="PRO_5047340302" evidence="1">
    <location>
        <begin position="23"/>
        <end position="352"/>
    </location>
</feature>
<evidence type="ECO:0000313" key="4">
    <source>
        <dbReference type="Proteomes" id="UP001549799"/>
    </source>
</evidence>
<feature type="domain" description="FAS1" evidence="2">
    <location>
        <begin position="196"/>
        <end position="341"/>
    </location>
</feature>
<keyword evidence="4" id="KW-1185">Reference proteome</keyword>
<dbReference type="EMBL" id="JBEXAE010000004">
    <property type="protein sequence ID" value="MET6991131.1"/>
    <property type="molecule type" value="Genomic_DNA"/>
</dbReference>
<evidence type="ECO:0000313" key="3">
    <source>
        <dbReference type="EMBL" id="MET6991131.1"/>
    </source>
</evidence>
<dbReference type="PROSITE" id="PS51257">
    <property type="entry name" value="PROKAR_LIPOPROTEIN"/>
    <property type="match status" value="1"/>
</dbReference>
<keyword evidence="1" id="KW-0732">Signal</keyword>
<dbReference type="InterPro" id="IPR036378">
    <property type="entry name" value="FAS1_dom_sf"/>
</dbReference>
<comment type="caution">
    <text evidence="3">The sequence shown here is derived from an EMBL/GenBank/DDBJ whole genome shotgun (WGS) entry which is preliminary data.</text>
</comment>